<dbReference type="STRING" id="454136.NIES2119_29965"/>
<dbReference type="Pfam" id="PF11211">
    <property type="entry name" value="DUF2997"/>
    <property type="match status" value="1"/>
</dbReference>
<comment type="caution">
    <text evidence="1">The sequence shown here is derived from an EMBL/GenBank/DDBJ whole genome shotgun (WGS) entry which is preliminary data.</text>
</comment>
<dbReference type="InterPro" id="IPR021375">
    <property type="entry name" value="DUF2997"/>
</dbReference>
<organism evidence="1 2">
    <name type="scientific">[Phormidium ambiguum] IAM M-71</name>
    <dbReference type="NCBI Taxonomy" id="454136"/>
    <lineage>
        <taxon>Bacteria</taxon>
        <taxon>Bacillati</taxon>
        <taxon>Cyanobacteriota</taxon>
        <taxon>Cyanophyceae</taxon>
        <taxon>Oscillatoriophycideae</taxon>
        <taxon>Aerosakkonematales</taxon>
        <taxon>Aerosakkonemataceae</taxon>
        <taxon>Floridanema</taxon>
    </lineage>
</organism>
<accession>A0A1U7I3Y7</accession>
<evidence type="ECO:0000313" key="1">
    <source>
        <dbReference type="EMBL" id="OKH30901.1"/>
    </source>
</evidence>
<dbReference type="EMBL" id="MRCE01000057">
    <property type="protein sequence ID" value="OKH30901.1"/>
    <property type="molecule type" value="Genomic_DNA"/>
</dbReference>
<dbReference type="Proteomes" id="UP000185860">
    <property type="component" value="Unassembled WGS sequence"/>
</dbReference>
<dbReference type="AlphaFoldDB" id="A0A1U7I3Y7"/>
<name>A0A1U7I3Y7_9CYAN</name>
<evidence type="ECO:0000313" key="2">
    <source>
        <dbReference type="Proteomes" id="UP000185860"/>
    </source>
</evidence>
<protein>
    <recommendedName>
        <fullName evidence="3">DUF2997 domain-containing protein</fullName>
    </recommendedName>
</protein>
<evidence type="ECO:0008006" key="3">
    <source>
        <dbReference type="Google" id="ProtNLM"/>
    </source>
</evidence>
<proteinExistence type="predicted"/>
<reference evidence="1 2" key="1">
    <citation type="submission" date="2016-11" db="EMBL/GenBank/DDBJ databases">
        <title>Draft Genome Sequences of Nine Cyanobacterial Strains from Diverse Habitats.</title>
        <authorList>
            <person name="Zhu T."/>
            <person name="Hou S."/>
            <person name="Lu X."/>
            <person name="Hess W.R."/>
        </authorList>
    </citation>
    <scope>NUCLEOTIDE SEQUENCE [LARGE SCALE GENOMIC DNA]</scope>
    <source>
        <strain evidence="1 2">IAM M-71</strain>
    </source>
</reference>
<sequence>MSEPTKIKITQRKGQPLEVEVLNVTGDSCTEITAPFNQLGVSQPQLKEEYFEPSISVDTTTEIHL</sequence>
<gene>
    <name evidence="1" type="ORF">NIES2119_29965</name>
</gene>
<dbReference type="RefSeq" id="WP_073597149.1">
    <property type="nucleotide sequence ID" value="NZ_MRCE01000057.1"/>
</dbReference>
<dbReference type="OrthoDB" id="466511at2"/>